<evidence type="ECO:0000256" key="3">
    <source>
        <dbReference type="ARBA" id="ARBA00022475"/>
    </source>
</evidence>
<dbReference type="PANTHER" id="PTHR12011">
    <property type="entry name" value="ADHESION G-PROTEIN COUPLED RECEPTOR"/>
    <property type="match status" value="1"/>
</dbReference>
<evidence type="ECO:0000256" key="12">
    <source>
        <dbReference type="ARBA" id="ARBA00023224"/>
    </source>
</evidence>
<feature type="compositionally biased region" description="Polar residues" evidence="13">
    <location>
        <begin position="990"/>
        <end position="1002"/>
    </location>
</feature>
<accession>A0A147BB61</accession>
<dbReference type="InterPro" id="IPR043159">
    <property type="entry name" value="Lectin_gal-bd_sf"/>
</dbReference>
<dbReference type="GO" id="GO:0005886">
    <property type="term" value="C:plasma membrane"/>
    <property type="evidence" value="ECO:0007669"/>
    <property type="project" value="UniProtKB-SubCell"/>
</dbReference>
<proteinExistence type="inferred from homology"/>
<evidence type="ECO:0000313" key="19">
    <source>
        <dbReference type="EMBL" id="JAR88007.1"/>
    </source>
</evidence>
<comment type="similarity">
    <text evidence="2">Belongs to the G-protein coupled receptor 2 family. LN-TM7 subfamily.</text>
</comment>
<keyword evidence="7 14" id="KW-1133">Transmembrane helix</keyword>
<feature type="region of interest" description="Disordered" evidence="13">
    <location>
        <begin position="148"/>
        <end position="280"/>
    </location>
</feature>
<evidence type="ECO:0000256" key="5">
    <source>
        <dbReference type="ARBA" id="ARBA00022729"/>
    </source>
</evidence>
<dbReference type="InterPro" id="IPR000203">
    <property type="entry name" value="GPS"/>
</dbReference>
<dbReference type="FunFam" id="2.60.120.740:FF:000001">
    <property type="entry name" value="Adhesion G protein-coupled receptor L2"/>
    <property type="match status" value="1"/>
</dbReference>
<organism evidence="19">
    <name type="scientific">Ixodes ricinus</name>
    <name type="common">Common tick</name>
    <name type="synonym">Acarus ricinus</name>
    <dbReference type="NCBI Taxonomy" id="34613"/>
    <lineage>
        <taxon>Eukaryota</taxon>
        <taxon>Metazoa</taxon>
        <taxon>Ecdysozoa</taxon>
        <taxon>Arthropoda</taxon>
        <taxon>Chelicerata</taxon>
        <taxon>Arachnida</taxon>
        <taxon>Acari</taxon>
        <taxon>Parasitiformes</taxon>
        <taxon>Ixodida</taxon>
        <taxon>Ixodoidea</taxon>
        <taxon>Ixodidae</taxon>
        <taxon>Ixodinae</taxon>
        <taxon>Ixodes</taxon>
    </lineage>
</organism>
<sequence length="1324" mass="146521">MLAAPVMRPSLWTCVLLVVDAASAVLTVSLPNYSIKPPQLGRERIRYTTEYTCEGRELSISCPDNYQIHLVRANYGRLSIGICNDYGRLDWSVNCMSYKSFLIMQDRCAHKSSCGTHVSSTLFGDPCPGTLKYLEMQYHCVLATTAPTPSGGGKDHQRAPLHGPAVANSTSSPTQLGGSRDWATPAPGAAAGQRPEPEASMPTTSRHPGSTSTTTTSTSSPPPSQSTSPTTSFRPDLRTEGVPTSDPDVNQYPSRVSRPTWQELTPRSTMPPAEPTEDLSTVSLELPGSGEEYCAPIYSRELYWNWTRAGNTAVQKCPGGATGVAKWRCSRGGLRWTPDKPDLRLCRSLWVENLRERLESGESIISVAIDLSLMTQTKSLFSQDVKHIAAIVQQMLSKAVSSMETFLDAWHREQVFKELLDAISETASNLLEAKQRAAWHDLSSVDQKQVLTMLMAALEESALLLADSFSTESFFPVVKSNILLSVKVIDSRWTMNIQFPSPSETQSIPWSGMQDSMLLPVESIAQFSKHGLGKVVFIAYKGVEDFLRPEPMVRQGMDGYGPEEGYSERSSVLFNSGTHVVNSRVVAASVGRHRNSHLPQPITVTLKHIQEQNVTNPQCVFWNYDMQTWSTEGCWVHMYNSTHTTCACDHLTNFAVLMEVQPFQAYSSDPRTLKVITTVGCVLGIIFLLLTIVLLHILSFKKNDRLWIHRNLTLCLLVSEFVFIGGIGQTHLPVLCGVVAGLLHYFLLVAFAWMFLEGFQIYTVLVEPLDTHRSRLWWYCALAYIAPAVVVSVAAVIDPYSFGTPSYCWLEAQNYFIFSFVGPCVGVVFGCIIFLCIAACVLCHQGSTTTAVKCKEEAKLRKIRNDMWWAVFLVAVMSLTWGAGILYVVKYTALLAYLFCILNSLQGVFLLLFCCWKNEVVQDEVRRLLKNVPWLPECLRGASGTEDPTPHVLSNGTAAQLSVVQQSWNSQDKNSTVTPRFTIPGHQSMDRATNNNPQNLTPASPDANVRSPTDQNHTTNTLGQLSGTLHRSSASNNISAINSLEQQQQLLQQQQQQQLQQQQQHLLKTQRTLSHPKGAATNQNGPLHRTWAQSRRPSHGHYSDSSSVYSAFADHIYESIDGDSSSVDRLSDVPPPPAPPQVETFYGDLSDLSQHSSSSYGYDQRPLLIAPLPGKYPATPLAHVMHGFSRDYSGSPELPRYAGDRLYGSGRRKHDVVYGGNAYSPKLLYEAALAQRLEEAATNFSPDSGMVVVWDDEWGGAELPDLLHCPADSPVVMAVLDGEKVVSRIRPEVMIAATAAADARLQQQVQQQQQQQRYNLSTYC</sequence>
<keyword evidence="3" id="KW-1003">Cell membrane</keyword>
<keyword evidence="8" id="KW-0297">G-protein coupled receptor</keyword>
<dbReference type="Gene3D" id="1.20.1070.10">
    <property type="entry name" value="Rhodopsin 7-helix transmembrane proteins"/>
    <property type="match status" value="1"/>
</dbReference>
<evidence type="ECO:0000256" key="14">
    <source>
        <dbReference type="SAM" id="Phobius"/>
    </source>
</evidence>
<dbReference type="GO" id="GO:0004930">
    <property type="term" value="F:G protein-coupled receptor activity"/>
    <property type="evidence" value="ECO:0007669"/>
    <property type="project" value="UniProtKB-KW"/>
</dbReference>
<evidence type="ECO:0000256" key="11">
    <source>
        <dbReference type="ARBA" id="ARBA00023170"/>
    </source>
</evidence>
<name>A0A147BB61_IXORI</name>
<dbReference type="EMBL" id="GEGO01007397">
    <property type="protein sequence ID" value="JAR88007.1"/>
    <property type="molecule type" value="Transcribed_RNA"/>
</dbReference>
<keyword evidence="12" id="KW-0807">Transducer</keyword>
<evidence type="ECO:0000256" key="4">
    <source>
        <dbReference type="ARBA" id="ARBA00022692"/>
    </source>
</evidence>
<dbReference type="Gene3D" id="1.25.40.610">
    <property type="match status" value="1"/>
</dbReference>
<keyword evidence="5 15" id="KW-0732">Signal</keyword>
<dbReference type="Pfam" id="PF00002">
    <property type="entry name" value="7tm_2"/>
    <property type="match status" value="1"/>
</dbReference>
<dbReference type="SMART" id="SM00303">
    <property type="entry name" value="GPS"/>
    <property type="match status" value="1"/>
</dbReference>
<keyword evidence="4 14" id="KW-0812">Transmembrane</keyword>
<evidence type="ECO:0000259" key="18">
    <source>
        <dbReference type="PROSITE" id="PS50261"/>
    </source>
</evidence>
<feature type="compositionally biased region" description="Polar residues" evidence="13">
    <location>
        <begin position="247"/>
        <end position="268"/>
    </location>
</feature>
<dbReference type="InterPro" id="IPR036445">
    <property type="entry name" value="GPCR_2_extracell_dom_sf"/>
</dbReference>
<dbReference type="FunFam" id="1.20.1070.10:FF:000200">
    <property type="entry name" value="Adhesion G protein-coupled receptor L3"/>
    <property type="match status" value="1"/>
</dbReference>
<dbReference type="PROSITE" id="PS50221">
    <property type="entry name" value="GAIN_B"/>
    <property type="match status" value="1"/>
</dbReference>
<dbReference type="GO" id="GO:0007166">
    <property type="term" value="P:cell surface receptor signaling pathway"/>
    <property type="evidence" value="ECO:0007669"/>
    <property type="project" value="InterPro"/>
</dbReference>
<evidence type="ECO:0000259" key="17">
    <source>
        <dbReference type="PROSITE" id="PS50228"/>
    </source>
</evidence>
<feature type="region of interest" description="Disordered" evidence="13">
    <location>
        <begin position="971"/>
        <end position="1032"/>
    </location>
</feature>
<keyword evidence="11 19" id="KW-0675">Receptor</keyword>
<dbReference type="SMART" id="SM00008">
    <property type="entry name" value="HormR"/>
    <property type="match status" value="1"/>
</dbReference>
<dbReference type="Pfam" id="PF16489">
    <property type="entry name" value="GAIN"/>
    <property type="match status" value="1"/>
</dbReference>
<feature type="domain" description="GAIN-B" evidence="16">
    <location>
        <begin position="480"/>
        <end position="664"/>
    </location>
</feature>
<dbReference type="InterPro" id="IPR046338">
    <property type="entry name" value="GAIN_dom_sf"/>
</dbReference>
<feature type="domain" description="SUEL-type lectin" evidence="17">
    <location>
        <begin position="52"/>
        <end position="141"/>
    </location>
</feature>
<dbReference type="CDD" id="cd22830">
    <property type="entry name" value="Gal_Rha_Lectin_dCirl"/>
    <property type="match status" value="1"/>
</dbReference>
<evidence type="ECO:0000256" key="8">
    <source>
        <dbReference type="ARBA" id="ARBA00023040"/>
    </source>
</evidence>
<feature type="transmembrane region" description="Helical" evidence="14">
    <location>
        <begin position="867"/>
        <end position="889"/>
    </location>
</feature>
<keyword evidence="9 14" id="KW-0472">Membrane</keyword>
<evidence type="ECO:0000256" key="9">
    <source>
        <dbReference type="ARBA" id="ARBA00023136"/>
    </source>
</evidence>
<dbReference type="InterPro" id="IPR000922">
    <property type="entry name" value="Lectin_gal-bd_dom"/>
</dbReference>
<evidence type="ECO:0000256" key="10">
    <source>
        <dbReference type="ARBA" id="ARBA00023157"/>
    </source>
</evidence>
<evidence type="ECO:0000256" key="2">
    <source>
        <dbReference type="ARBA" id="ARBA00010933"/>
    </source>
</evidence>
<dbReference type="Pfam" id="PF02140">
    <property type="entry name" value="SUEL_Lectin"/>
    <property type="match status" value="1"/>
</dbReference>
<protein>
    <submittedName>
        <fullName evidence="19">Putative class b secretin-like g-protein coupled receptor gprcir1</fullName>
    </submittedName>
</protein>
<reference evidence="19" key="1">
    <citation type="journal article" date="2018" name="PLoS Negl. Trop. Dis.">
        <title>Sialome diversity of ticks revealed by RNAseq of single tick salivary glands.</title>
        <authorList>
            <person name="Perner J."/>
            <person name="Kropackova S."/>
            <person name="Kopacek P."/>
            <person name="Ribeiro J.M."/>
        </authorList>
    </citation>
    <scope>NUCLEOTIDE SEQUENCE</scope>
    <source>
        <strain evidence="19">Siblings of single egg batch collected in Ceske Budejovice</strain>
        <tissue evidence="19">Salivary glands</tissue>
    </source>
</reference>
<dbReference type="Gene3D" id="2.60.120.740">
    <property type="match status" value="1"/>
</dbReference>
<dbReference type="Pfam" id="PF01825">
    <property type="entry name" value="GPS"/>
    <property type="match status" value="1"/>
</dbReference>
<feature type="domain" description="G-protein coupled receptors family 2 profile 2" evidence="18">
    <location>
        <begin position="673"/>
        <end position="918"/>
    </location>
</feature>
<feature type="transmembrane region" description="Helical" evidence="14">
    <location>
        <begin position="675"/>
        <end position="700"/>
    </location>
</feature>
<feature type="transmembrane region" description="Helical" evidence="14">
    <location>
        <begin position="738"/>
        <end position="756"/>
    </location>
</feature>
<evidence type="ECO:0000256" key="13">
    <source>
        <dbReference type="SAM" id="MobiDB-lite"/>
    </source>
</evidence>
<dbReference type="GO" id="GO:0030246">
    <property type="term" value="F:carbohydrate binding"/>
    <property type="evidence" value="ECO:0007669"/>
    <property type="project" value="UniProtKB-KW"/>
</dbReference>
<feature type="transmembrane region" description="Helical" evidence="14">
    <location>
        <begin position="776"/>
        <end position="797"/>
    </location>
</feature>
<dbReference type="InterPro" id="IPR032471">
    <property type="entry name" value="AGRL2-4_GAIN_subdom_A"/>
</dbReference>
<dbReference type="PANTHER" id="PTHR12011:SF347">
    <property type="entry name" value="FI21270P1-RELATED"/>
    <property type="match status" value="1"/>
</dbReference>
<keyword evidence="10" id="KW-1015">Disulfide bond</keyword>
<feature type="transmembrane region" description="Helical" evidence="14">
    <location>
        <begin position="817"/>
        <end position="843"/>
    </location>
</feature>
<evidence type="ECO:0000256" key="1">
    <source>
        <dbReference type="ARBA" id="ARBA00004651"/>
    </source>
</evidence>
<dbReference type="InterPro" id="IPR057244">
    <property type="entry name" value="GAIN_B"/>
</dbReference>
<feature type="chain" id="PRO_5007541900" evidence="15">
    <location>
        <begin position="25"/>
        <end position="1324"/>
    </location>
</feature>
<dbReference type="Gene3D" id="4.10.1240.10">
    <property type="entry name" value="GPCR, family 2, extracellular hormone receptor domain"/>
    <property type="match status" value="1"/>
</dbReference>
<evidence type="ECO:0000256" key="6">
    <source>
        <dbReference type="ARBA" id="ARBA00022734"/>
    </source>
</evidence>
<evidence type="ECO:0000256" key="7">
    <source>
        <dbReference type="ARBA" id="ARBA00022989"/>
    </source>
</evidence>
<dbReference type="PROSITE" id="PS50228">
    <property type="entry name" value="SUEL_LECTIN"/>
    <property type="match status" value="1"/>
</dbReference>
<feature type="transmembrane region" description="Helical" evidence="14">
    <location>
        <begin position="895"/>
        <end position="916"/>
    </location>
</feature>
<evidence type="ECO:0000256" key="15">
    <source>
        <dbReference type="SAM" id="SignalP"/>
    </source>
</evidence>
<dbReference type="InterPro" id="IPR017981">
    <property type="entry name" value="GPCR_2-like_7TM"/>
</dbReference>
<dbReference type="Gene3D" id="2.60.220.50">
    <property type="match status" value="1"/>
</dbReference>
<comment type="subcellular location">
    <subcellularLocation>
        <location evidence="1">Cell membrane</location>
        <topology evidence="1">Multi-pass membrane protein</topology>
    </subcellularLocation>
</comment>
<feature type="compositionally biased region" description="Polar residues" evidence="13">
    <location>
        <begin position="1080"/>
        <end position="1095"/>
    </location>
</feature>
<feature type="compositionally biased region" description="Polar residues" evidence="13">
    <location>
        <begin position="167"/>
        <end position="177"/>
    </location>
</feature>
<dbReference type="InterPro" id="IPR001879">
    <property type="entry name" value="GPCR_2_extracellular_dom"/>
</dbReference>
<feature type="compositionally biased region" description="Polar residues" evidence="13">
    <location>
        <begin position="1010"/>
        <end position="1031"/>
    </location>
</feature>
<feature type="signal peptide" evidence="15">
    <location>
        <begin position="1"/>
        <end position="24"/>
    </location>
</feature>
<dbReference type="PRINTS" id="PR00249">
    <property type="entry name" value="GPCRSECRETIN"/>
</dbReference>
<dbReference type="PROSITE" id="PS50261">
    <property type="entry name" value="G_PROTEIN_RECEP_F2_4"/>
    <property type="match status" value="1"/>
</dbReference>
<evidence type="ECO:0000259" key="16">
    <source>
        <dbReference type="PROSITE" id="PS50221"/>
    </source>
</evidence>
<feature type="region of interest" description="Disordered" evidence="13">
    <location>
        <begin position="1062"/>
        <end position="1103"/>
    </location>
</feature>
<feature type="transmembrane region" description="Helical" evidence="14">
    <location>
        <begin position="712"/>
        <end position="732"/>
    </location>
</feature>
<dbReference type="InterPro" id="IPR000832">
    <property type="entry name" value="GPCR_2_secretin-like"/>
</dbReference>
<feature type="compositionally biased region" description="Low complexity" evidence="13">
    <location>
        <begin position="202"/>
        <end position="232"/>
    </location>
</feature>
<keyword evidence="6" id="KW-0430">Lectin</keyword>